<dbReference type="GO" id="GO:0006589">
    <property type="term" value="P:octopamine biosynthetic process"/>
    <property type="evidence" value="ECO:0007669"/>
    <property type="project" value="TreeGrafter"/>
</dbReference>
<evidence type="ECO:0000256" key="7">
    <source>
        <dbReference type="ARBA" id="ARBA00023008"/>
    </source>
</evidence>
<gene>
    <name evidence="14" type="ORF">SMTD_LOCUS863</name>
</gene>
<evidence type="ECO:0000313" key="14">
    <source>
        <dbReference type="EMBL" id="VDO73651.1"/>
    </source>
</evidence>
<dbReference type="InterPro" id="IPR020611">
    <property type="entry name" value="Cu2_ascorb_mOase_CS-1"/>
</dbReference>
<dbReference type="GO" id="GO:0004500">
    <property type="term" value="F:dopamine beta-monooxygenase activity"/>
    <property type="evidence" value="ECO:0007669"/>
    <property type="project" value="InterPro"/>
</dbReference>
<dbReference type="InterPro" id="IPR000945">
    <property type="entry name" value="DBH-like"/>
</dbReference>
<accession>A0A183NFH6</accession>
<evidence type="ECO:0000256" key="11">
    <source>
        <dbReference type="ARBA" id="ARBA00023180"/>
    </source>
</evidence>
<keyword evidence="5" id="KW-1133">Transmembrane helix</keyword>
<evidence type="ECO:0000256" key="5">
    <source>
        <dbReference type="ARBA" id="ARBA00022989"/>
    </source>
</evidence>
<dbReference type="InterPro" id="IPR008977">
    <property type="entry name" value="PHM/PNGase_F_dom_sf"/>
</dbReference>
<keyword evidence="12" id="KW-0968">Cytoplasmic vesicle</keyword>
<evidence type="ECO:0000256" key="1">
    <source>
        <dbReference type="ARBA" id="ARBA00001973"/>
    </source>
</evidence>
<comment type="cofactor">
    <cofactor evidence="1">
        <name>Cu(2+)</name>
        <dbReference type="ChEBI" id="CHEBI:29036"/>
    </cofactor>
</comment>
<dbReference type="PANTHER" id="PTHR10157:SF29">
    <property type="entry name" value="DOPAMINE BETA-HYDROXYLASE"/>
    <property type="match status" value="1"/>
</dbReference>
<keyword evidence="10" id="KW-1015">Disulfide bond</keyword>
<dbReference type="InterPro" id="IPR028460">
    <property type="entry name" value="Tbh/DBH"/>
</dbReference>
<dbReference type="PANTHER" id="PTHR10157">
    <property type="entry name" value="DOPAMINE BETA HYDROXYLASE RELATED"/>
    <property type="match status" value="1"/>
</dbReference>
<evidence type="ECO:0000256" key="6">
    <source>
        <dbReference type="ARBA" id="ARBA00023002"/>
    </source>
</evidence>
<dbReference type="GO" id="GO:0005507">
    <property type="term" value="F:copper ion binding"/>
    <property type="evidence" value="ECO:0007669"/>
    <property type="project" value="InterPro"/>
</dbReference>
<dbReference type="PROSITE" id="PS00084">
    <property type="entry name" value="CU2_MONOOXYGENASE_1"/>
    <property type="match status" value="1"/>
</dbReference>
<evidence type="ECO:0000256" key="12">
    <source>
        <dbReference type="ARBA" id="ARBA00023329"/>
    </source>
</evidence>
<evidence type="ECO:0000256" key="13">
    <source>
        <dbReference type="ARBA" id="ARBA00037847"/>
    </source>
</evidence>
<evidence type="ECO:0000256" key="9">
    <source>
        <dbReference type="ARBA" id="ARBA00023136"/>
    </source>
</evidence>
<organism evidence="14 15">
    <name type="scientific">Schistosoma mattheei</name>
    <dbReference type="NCBI Taxonomy" id="31246"/>
    <lineage>
        <taxon>Eukaryota</taxon>
        <taxon>Metazoa</taxon>
        <taxon>Spiralia</taxon>
        <taxon>Lophotrochozoa</taxon>
        <taxon>Platyhelminthes</taxon>
        <taxon>Trematoda</taxon>
        <taxon>Digenea</taxon>
        <taxon>Strigeidida</taxon>
        <taxon>Schistosomatoidea</taxon>
        <taxon>Schistosomatidae</taxon>
        <taxon>Schistosoma</taxon>
    </lineage>
</organism>
<keyword evidence="4" id="KW-0479">Metal-binding</keyword>
<dbReference type="InterPro" id="IPR036939">
    <property type="entry name" value="Cu2_ascorb_mOase_N_sf"/>
</dbReference>
<sequence length="277" mass="31793">AGNKRCQCLTIINPRYCATIYHCVQWVTTLRKTNFTPLVTYENDIPEASQGLIHHMEIFRCPGHIKRYYDAPCNSETKPEDLKECREVIAAWAMGSTGLTFPEEAGIPIGGLRGKEYAVIEIHYNNPKIISDNSGFRLYITNQLRKYDVGIMELGLVYTPNNFIPYNQSKFILAGYCDSQCTDIALPKPNGIHVFASQLHTHLTGIKVVTYHIRNGTRLPDLNRDNYYSPHFQEIRQLDQQIQIKPLSHKSNEICVAHMYLMPSLYQHLYVQINSNK</sequence>
<evidence type="ECO:0000256" key="10">
    <source>
        <dbReference type="ARBA" id="ARBA00023157"/>
    </source>
</evidence>
<keyword evidence="8" id="KW-0503">Monooxygenase</keyword>
<keyword evidence="11" id="KW-0325">Glycoprotein</keyword>
<dbReference type="GO" id="GO:0005615">
    <property type="term" value="C:extracellular space"/>
    <property type="evidence" value="ECO:0007669"/>
    <property type="project" value="TreeGrafter"/>
</dbReference>
<evidence type="ECO:0000256" key="3">
    <source>
        <dbReference type="ARBA" id="ARBA00022692"/>
    </source>
</evidence>
<dbReference type="PROSITE" id="PS00085">
    <property type="entry name" value="CU2_MONOOXYGENASE_2"/>
    <property type="match status" value="1"/>
</dbReference>
<dbReference type="STRING" id="31246.A0A183NFH6"/>
<dbReference type="EMBL" id="UZAL01000860">
    <property type="protein sequence ID" value="VDO73651.1"/>
    <property type="molecule type" value="Genomic_DNA"/>
</dbReference>
<keyword evidence="15" id="KW-1185">Reference proteome</keyword>
<dbReference type="Gene3D" id="2.60.120.310">
    <property type="entry name" value="Copper type II, ascorbate-dependent monooxygenase, N-terminal domain"/>
    <property type="match status" value="1"/>
</dbReference>
<dbReference type="InterPro" id="IPR014783">
    <property type="entry name" value="Cu2_ascorb_mOase_CS-2"/>
</dbReference>
<dbReference type="InterPro" id="IPR014784">
    <property type="entry name" value="Cu2_ascorb_mOase-like_C"/>
</dbReference>
<dbReference type="InterPro" id="IPR000323">
    <property type="entry name" value="Cu2_ascorb_mOase_N"/>
</dbReference>
<keyword evidence="6" id="KW-0560">Oxidoreductase</keyword>
<name>A0A183NFH6_9TREM</name>
<feature type="non-terminal residue" evidence="14">
    <location>
        <position position="1"/>
    </location>
</feature>
<dbReference type="Pfam" id="PF03712">
    <property type="entry name" value="Cu2_monoox_C"/>
    <property type="match status" value="1"/>
</dbReference>
<keyword evidence="9" id="KW-0472">Membrane</keyword>
<dbReference type="Gene3D" id="2.60.120.230">
    <property type="match status" value="1"/>
</dbReference>
<comment type="subcellular location">
    <subcellularLocation>
        <location evidence="2">Cytoplasmic vesicle</location>
    </subcellularLocation>
    <subcellularLocation>
        <location evidence="13">Endomembrane system</location>
        <topology evidence="13">Single-pass membrane protein</topology>
    </subcellularLocation>
</comment>
<evidence type="ECO:0000256" key="8">
    <source>
        <dbReference type="ARBA" id="ARBA00023033"/>
    </source>
</evidence>
<keyword evidence="7" id="KW-0186">Copper</keyword>
<dbReference type="GO" id="GO:0042421">
    <property type="term" value="P:norepinephrine biosynthetic process"/>
    <property type="evidence" value="ECO:0007669"/>
    <property type="project" value="TreeGrafter"/>
</dbReference>
<dbReference type="Pfam" id="PF01082">
    <property type="entry name" value="Cu2_monooxygen"/>
    <property type="match status" value="1"/>
</dbReference>
<dbReference type="InterPro" id="IPR024548">
    <property type="entry name" value="Cu2_monoox_C"/>
</dbReference>
<reference evidence="14 15" key="1">
    <citation type="submission" date="2018-11" db="EMBL/GenBank/DDBJ databases">
        <authorList>
            <consortium name="Pathogen Informatics"/>
        </authorList>
    </citation>
    <scope>NUCLEOTIDE SEQUENCE [LARGE SCALE GENOMIC DNA]</scope>
    <source>
        <strain>Denwood</strain>
        <strain evidence="15">Zambia</strain>
    </source>
</reference>
<dbReference type="SUPFAM" id="SSF49742">
    <property type="entry name" value="PHM/PNGase F"/>
    <property type="match status" value="2"/>
</dbReference>
<dbReference type="Proteomes" id="UP000269396">
    <property type="component" value="Unassembled WGS sequence"/>
</dbReference>
<dbReference type="AlphaFoldDB" id="A0A183NFH6"/>
<evidence type="ECO:0000256" key="2">
    <source>
        <dbReference type="ARBA" id="ARBA00004541"/>
    </source>
</evidence>
<proteinExistence type="predicted"/>
<evidence type="ECO:0000313" key="15">
    <source>
        <dbReference type="Proteomes" id="UP000269396"/>
    </source>
</evidence>
<dbReference type="PRINTS" id="PR00767">
    <property type="entry name" value="DBMONOXGNASE"/>
</dbReference>
<dbReference type="GO" id="GO:0030667">
    <property type="term" value="C:secretory granule membrane"/>
    <property type="evidence" value="ECO:0007669"/>
    <property type="project" value="TreeGrafter"/>
</dbReference>
<evidence type="ECO:0000256" key="4">
    <source>
        <dbReference type="ARBA" id="ARBA00022723"/>
    </source>
</evidence>
<protein>
    <submittedName>
        <fullName evidence="14">Uncharacterized protein</fullName>
    </submittedName>
</protein>
<dbReference type="GO" id="GO:0042420">
    <property type="term" value="P:dopamine catabolic process"/>
    <property type="evidence" value="ECO:0007669"/>
    <property type="project" value="TreeGrafter"/>
</dbReference>
<keyword evidence="3" id="KW-0812">Transmembrane</keyword>